<dbReference type="Proteomes" id="UP001597497">
    <property type="component" value="Unassembled WGS sequence"/>
</dbReference>
<keyword evidence="2" id="KW-1185">Reference proteome</keyword>
<comment type="caution">
    <text evidence="1">The sequence shown here is derived from an EMBL/GenBank/DDBJ whole genome shotgun (WGS) entry which is preliminary data.</text>
</comment>
<sequence>MRKDKIIGKFHRIDRDDPLINEISGSVGALLDDLDEKVQAIINEFDIDKASSSVLTIYEKELGIKTDLNKSLADRRAVIKGQLRGTGKADSVLIKVTAESWTYGEVEVSFDGHINIQFTSEIGTPSAIEDVKRAIEQIKPAHLRVNYQFRYITYNEVQAISYNELQNLTWDKFARRLI</sequence>
<dbReference type="InterPro" id="IPR018755">
    <property type="entry name" value="Phage_Mu_Gp48"/>
</dbReference>
<dbReference type="Pfam" id="PF10076">
    <property type="entry name" value="Phage_Mu_Gp48"/>
    <property type="match status" value="1"/>
</dbReference>
<proteinExistence type="predicted"/>
<dbReference type="EMBL" id="JBHUMM010000015">
    <property type="protein sequence ID" value="MFD2671805.1"/>
    <property type="molecule type" value="Genomic_DNA"/>
</dbReference>
<evidence type="ECO:0000313" key="1">
    <source>
        <dbReference type="EMBL" id="MFD2671805.1"/>
    </source>
</evidence>
<organism evidence="1 2">
    <name type="scientific">Marinicrinis sediminis</name>
    <dbReference type="NCBI Taxonomy" id="1652465"/>
    <lineage>
        <taxon>Bacteria</taxon>
        <taxon>Bacillati</taxon>
        <taxon>Bacillota</taxon>
        <taxon>Bacilli</taxon>
        <taxon>Bacillales</taxon>
        <taxon>Paenibacillaceae</taxon>
    </lineage>
</organism>
<dbReference type="RefSeq" id="WP_379929279.1">
    <property type="nucleotide sequence ID" value="NZ_JBHUMM010000015.1"/>
</dbReference>
<gene>
    <name evidence="1" type="ORF">ACFSUC_09315</name>
</gene>
<reference evidence="2" key="1">
    <citation type="journal article" date="2019" name="Int. J. Syst. Evol. Microbiol.">
        <title>The Global Catalogue of Microorganisms (GCM) 10K type strain sequencing project: providing services to taxonomists for standard genome sequencing and annotation.</title>
        <authorList>
            <consortium name="The Broad Institute Genomics Platform"/>
            <consortium name="The Broad Institute Genome Sequencing Center for Infectious Disease"/>
            <person name="Wu L."/>
            <person name="Ma J."/>
        </authorList>
    </citation>
    <scope>NUCLEOTIDE SEQUENCE [LARGE SCALE GENOMIC DNA]</scope>
    <source>
        <strain evidence="2">KCTC 33676</strain>
    </source>
</reference>
<name>A0ABW5RB15_9BACL</name>
<accession>A0ABW5RB15</accession>
<evidence type="ECO:0000313" key="2">
    <source>
        <dbReference type="Proteomes" id="UP001597497"/>
    </source>
</evidence>
<protein>
    <submittedName>
        <fullName evidence="1">Phage tail protein</fullName>
    </submittedName>
</protein>